<evidence type="ECO:0000313" key="2">
    <source>
        <dbReference type="EMBL" id="MCI16686.1"/>
    </source>
</evidence>
<dbReference type="EMBL" id="LXQA010101999">
    <property type="protein sequence ID" value="MCI16686.1"/>
    <property type="molecule type" value="Genomic_DNA"/>
</dbReference>
<accession>A0A392PZD6</accession>
<protein>
    <submittedName>
        <fullName evidence="2">Uncharacterized protein</fullName>
    </submittedName>
</protein>
<feature type="region of interest" description="Disordered" evidence="1">
    <location>
        <begin position="1"/>
        <end position="47"/>
    </location>
</feature>
<evidence type="ECO:0000313" key="3">
    <source>
        <dbReference type="Proteomes" id="UP000265520"/>
    </source>
</evidence>
<proteinExistence type="predicted"/>
<evidence type="ECO:0000256" key="1">
    <source>
        <dbReference type="SAM" id="MobiDB-lite"/>
    </source>
</evidence>
<keyword evidence="3" id="KW-1185">Reference proteome</keyword>
<reference evidence="2 3" key="1">
    <citation type="journal article" date="2018" name="Front. Plant Sci.">
        <title>Red Clover (Trifolium pratense) and Zigzag Clover (T. medium) - A Picture of Genomic Similarities and Differences.</title>
        <authorList>
            <person name="Dluhosova J."/>
            <person name="Istvanek J."/>
            <person name="Nedelnik J."/>
            <person name="Repkova J."/>
        </authorList>
    </citation>
    <scope>NUCLEOTIDE SEQUENCE [LARGE SCALE GENOMIC DNA]</scope>
    <source>
        <strain evidence="3">cv. 10/8</strain>
        <tissue evidence="2">Leaf</tissue>
    </source>
</reference>
<dbReference type="AlphaFoldDB" id="A0A392PZD6"/>
<name>A0A392PZD6_9FABA</name>
<feature type="non-terminal residue" evidence="2">
    <location>
        <position position="226"/>
    </location>
</feature>
<feature type="region of interest" description="Disordered" evidence="1">
    <location>
        <begin position="139"/>
        <end position="177"/>
    </location>
</feature>
<comment type="caution">
    <text evidence="2">The sequence shown here is derived from an EMBL/GenBank/DDBJ whole genome shotgun (WGS) entry which is preliminary data.</text>
</comment>
<dbReference type="Proteomes" id="UP000265520">
    <property type="component" value="Unassembled WGS sequence"/>
</dbReference>
<organism evidence="2 3">
    <name type="scientific">Trifolium medium</name>
    <dbReference type="NCBI Taxonomy" id="97028"/>
    <lineage>
        <taxon>Eukaryota</taxon>
        <taxon>Viridiplantae</taxon>
        <taxon>Streptophyta</taxon>
        <taxon>Embryophyta</taxon>
        <taxon>Tracheophyta</taxon>
        <taxon>Spermatophyta</taxon>
        <taxon>Magnoliopsida</taxon>
        <taxon>eudicotyledons</taxon>
        <taxon>Gunneridae</taxon>
        <taxon>Pentapetalae</taxon>
        <taxon>rosids</taxon>
        <taxon>fabids</taxon>
        <taxon>Fabales</taxon>
        <taxon>Fabaceae</taxon>
        <taxon>Papilionoideae</taxon>
        <taxon>50 kb inversion clade</taxon>
        <taxon>NPAAA clade</taxon>
        <taxon>Hologalegina</taxon>
        <taxon>IRL clade</taxon>
        <taxon>Trifolieae</taxon>
        <taxon>Trifolium</taxon>
    </lineage>
</organism>
<feature type="compositionally biased region" description="Polar residues" evidence="1">
    <location>
        <begin position="142"/>
        <end position="177"/>
    </location>
</feature>
<feature type="compositionally biased region" description="Basic and acidic residues" evidence="1">
    <location>
        <begin position="8"/>
        <end position="41"/>
    </location>
</feature>
<sequence length="226" mass="25589">MGICKKLNPVDEARQDKEANDKRNTTREPKKIFVQTKDGRSGKSGPKKVIEIVESSEKIDEMEHIVPIPEPSKSNLVADKDVNTEEVEIIEKHNVPEKTNVLEQAHETADKSQPVVNQNRFIVLVENEKSDEQQQKQLEEVNAQTNSQSIEVVDETQMSGTSNRGSDAVISNQNKSSDIAQKNIEFLKQSWDNMAELEDNIDNIPVMEKPQEPPFSMVVNRNKKKV</sequence>